<dbReference type="EMBL" id="CP073910">
    <property type="protein sequence ID" value="QUT07907.1"/>
    <property type="molecule type" value="Genomic_DNA"/>
</dbReference>
<dbReference type="KEGG" id="spph:KFK14_11260"/>
<gene>
    <name evidence="1" type="ORF">KFK14_11260</name>
</gene>
<reference evidence="1" key="1">
    <citation type="submission" date="2021-04" db="EMBL/GenBank/DDBJ databases">
        <title>Isolation of p-tert-butylphenol degrading bacteria Sphingobium phenoxybenzoativorans Tas13 from active sludge.</title>
        <authorList>
            <person name="Li Y."/>
        </authorList>
    </citation>
    <scope>NUCLEOTIDE SEQUENCE</scope>
    <source>
        <strain evidence="1">Tas13</strain>
    </source>
</reference>
<evidence type="ECO:0000313" key="1">
    <source>
        <dbReference type="EMBL" id="QUT07907.1"/>
    </source>
</evidence>
<dbReference type="Proteomes" id="UP000681425">
    <property type="component" value="Chromosome"/>
</dbReference>
<dbReference type="RefSeq" id="WP_212610857.1">
    <property type="nucleotide sequence ID" value="NZ_CP073910.1"/>
</dbReference>
<name>A0A975KBC2_9SPHN</name>
<evidence type="ECO:0000313" key="2">
    <source>
        <dbReference type="Proteomes" id="UP000681425"/>
    </source>
</evidence>
<organism evidence="1 2">
    <name type="scientific">Sphingobium phenoxybenzoativorans</name>
    <dbReference type="NCBI Taxonomy" id="1592790"/>
    <lineage>
        <taxon>Bacteria</taxon>
        <taxon>Pseudomonadati</taxon>
        <taxon>Pseudomonadota</taxon>
        <taxon>Alphaproteobacteria</taxon>
        <taxon>Sphingomonadales</taxon>
        <taxon>Sphingomonadaceae</taxon>
        <taxon>Sphingobium</taxon>
    </lineage>
</organism>
<protein>
    <submittedName>
        <fullName evidence="1">Uncharacterized protein</fullName>
    </submittedName>
</protein>
<sequence>MTVKLNVVGGATIQGGVMVPFAADKGDPGPASTVPGPEGNDGWTPVLAGELDGVRTLIKVADWTGGEGGKPATGMYIGTTGYVSSKAAAFNFNASKRVMVYSAQTNAQGVATIDYSAMGFANAPAVRALPATTAVLSGPTRSSPSSITKDGCLVTVQQQAILTGVLSLLAGATANVLVIEQ</sequence>
<proteinExistence type="predicted"/>
<accession>A0A975KBC2</accession>
<dbReference type="AlphaFoldDB" id="A0A975KBC2"/>
<keyword evidence="2" id="KW-1185">Reference proteome</keyword>